<evidence type="ECO:0000313" key="2">
    <source>
        <dbReference type="EMBL" id="NMD85542.1"/>
    </source>
</evidence>
<reference evidence="3 4" key="1">
    <citation type="submission" date="2018-04" db="EMBL/GenBank/DDBJ databases">
        <title>Genomic Encyclopedia of Type Strains, Phase IV (KMG-IV): sequencing the most valuable type-strain genomes for metagenomic binning, comparative biology and taxonomic classification.</title>
        <authorList>
            <person name="Goeker M."/>
        </authorList>
    </citation>
    <scope>NUCLEOTIDE SEQUENCE [LARGE SCALE GENOMIC DNA]</scope>
    <source>
        <strain evidence="3 4">DSM 14823</strain>
    </source>
</reference>
<dbReference type="InterPro" id="IPR050764">
    <property type="entry name" value="CbbQ/NirQ/NorQ/GpvN"/>
</dbReference>
<dbReference type="SUPFAM" id="SSF52540">
    <property type="entry name" value="P-loop containing nucleoside triphosphate hydrolases"/>
    <property type="match status" value="1"/>
</dbReference>
<dbReference type="InterPro" id="IPR011703">
    <property type="entry name" value="ATPase_AAA-3"/>
</dbReference>
<dbReference type="Proteomes" id="UP000245959">
    <property type="component" value="Unassembled WGS sequence"/>
</dbReference>
<dbReference type="SMART" id="SM00240">
    <property type="entry name" value="FHA"/>
    <property type="match status" value="1"/>
</dbReference>
<dbReference type="PANTHER" id="PTHR42759">
    <property type="entry name" value="MOXR FAMILY PROTEIN"/>
    <property type="match status" value="1"/>
</dbReference>
<dbReference type="InterPro" id="IPR008984">
    <property type="entry name" value="SMAD_FHA_dom_sf"/>
</dbReference>
<dbReference type="Pfam" id="PF00498">
    <property type="entry name" value="FHA"/>
    <property type="match status" value="1"/>
</dbReference>
<dbReference type="SUPFAM" id="SSF49879">
    <property type="entry name" value="SMAD/FHA domain"/>
    <property type="match status" value="1"/>
</dbReference>
<dbReference type="GO" id="GO:0016887">
    <property type="term" value="F:ATP hydrolysis activity"/>
    <property type="evidence" value="ECO:0007669"/>
    <property type="project" value="InterPro"/>
</dbReference>
<dbReference type="GO" id="GO:0005524">
    <property type="term" value="F:ATP binding"/>
    <property type="evidence" value="ECO:0007669"/>
    <property type="project" value="InterPro"/>
</dbReference>
<dbReference type="GeneID" id="78295400"/>
<dbReference type="Pfam" id="PF07726">
    <property type="entry name" value="AAA_3"/>
    <property type="match status" value="1"/>
</dbReference>
<sequence>MAQKDISSAQREFPTITLQEGYGNTREIPINRKSLIIGRENDSDIVIAEPNVSRHHAVISSTAEGVFIEDLGSANGTFVNSAPIVQVQIKHLDTIQIGSSMLVFNDPNNPGIARAGEKRADTPDSEFTFESMRKVIRQLEQNIEVVFKGKPEVVRNMIVCLMADGHLLLEDAPGVGKSILAQALAKSIQANYRRIQFTPDMLPCDITGTNIYDEKLKQFRFIPGPIFGNVILADEINRTTPRTQSSLLECMAESVVTVDGKAHVLPKPFFVVATQNPEDYHGTYPLPEPQLDRFMMRLSIGYPSPEAELEILSSQQGSHPLSRISYVIKGSDIVHCHALVRNVSVDQKIKEYIIKVTDATRQHPALANGCSPRATLALMRCSQSLAAYSGRNYVTPQDVRAMVKVVLAHRMRLRLRFQGEWHKVDNVLDSIMEGIPMVNEEPAI</sequence>
<dbReference type="InterPro" id="IPR027417">
    <property type="entry name" value="P-loop_NTPase"/>
</dbReference>
<organism evidence="3 4">
    <name type="scientific">Victivallis vadensis</name>
    <dbReference type="NCBI Taxonomy" id="172901"/>
    <lineage>
        <taxon>Bacteria</taxon>
        <taxon>Pseudomonadati</taxon>
        <taxon>Lentisphaerota</taxon>
        <taxon>Lentisphaeria</taxon>
        <taxon>Victivallales</taxon>
        <taxon>Victivallaceae</taxon>
        <taxon>Victivallis</taxon>
    </lineage>
</organism>
<evidence type="ECO:0000259" key="1">
    <source>
        <dbReference type="PROSITE" id="PS50006"/>
    </source>
</evidence>
<dbReference type="Gene3D" id="3.40.50.300">
    <property type="entry name" value="P-loop containing nucleotide triphosphate hydrolases"/>
    <property type="match status" value="1"/>
</dbReference>
<dbReference type="PANTHER" id="PTHR42759:SF5">
    <property type="entry name" value="METHANOL DEHYDROGENASE REGULATOR"/>
    <property type="match status" value="1"/>
</dbReference>
<dbReference type="EMBL" id="JABAEW010000003">
    <property type="protein sequence ID" value="NMD85542.1"/>
    <property type="molecule type" value="Genomic_DNA"/>
</dbReference>
<dbReference type="Gene3D" id="1.10.8.80">
    <property type="entry name" value="Magnesium chelatase subunit I, C-Terminal domain"/>
    <property type="match status" value="1"/>
</dbReference>
<name>A0A2U1AYB6_9BACT</name>
<dbReference type="CDD" id="cd00060">
    <property type="entry name" value="FHA"/>
    <property type="match status" value="1"/>
</dbReference>
<proteinExistence type="predicted"/>
<evidence type="ECO:0000313" key="3">
    <source>
        <dbReference type="EMBL" id="PVY41434.1"/>
    </source>
</evidence>
<protein>
    <submittedName>
        <fullName evidence="2">FHA domain-containing protein</fullName>
    </submittedName>
    <submittedName>
        <fullName evidence="3">MoxR-like ATPase</fullName>
    </submittedName>
</protein>
<dbReference type="AlphaFoldDB" id="A0A2U1AYB6"/>
<dbReference type="InterPro" id="IPR041628">
    <property type="entry name" value="ChlI/MoxR_AAA_lid"/>
</dbReference>
<dbReference type="RefSeq" id="WP_116884093.1">
    <property type="nucleotide sequence ID" value="NZ_CABMMC010000012.1"/>
</dbReference>
<dbReference type="OrthoDB" id="9808397at2"/>
<evidence type="ECO:0000313" key="4">
    <source>
        <dbReference type="Proteomes" id="UP000245959"/>
    </source>
</evidence>
<accession>A0A2U1AYB6</accession>
<dbReference type="InterPro" id="IPR000253">
    <property type="entry name" value="FHA_dom"/>
</dbReference>
<reference evidence="2 5" key="2">
    <citation type="submission" date="2020-04" db="EMBL/GenBank/DDBJ databases">
        <authorList>
            <person name="Hitch T.C.A."/>
            <person name="Wylensek D."/>
            <person name="Clavel T."/>
        </authorList>
    </citation>
    <scope>NUCLEOTIDE SEQUENCE [LARGE SCALE GENOMIC DNA]</scope>
    <source>
        <strain evidence="2 5">COR2-253-APC-1A</strain>
    </source>
</reference>
<dbReference type="Proteomes" id="UP000576225">
    <property type="component" value="Unassembled WGS sequence"/>
</dbReference>
<feature type="domain" description="FHA" evidence="1">
    <location>
        <begin position="35"/>
        <end position="84"/>
    </location>
</feature>
<dbReference type="Pfam" id="PF17863">
    <property type="entry name" value="AAA_lid_2"/>
    <property type="match status" value="1"/>
</dbReference>
<comment type="caution">
    <text evidence="3">The sequence shown here is derived from an EMBL/GenBank/DDBJ whole genome shotgun (WGS) entry which is preliminary data.</text>
</comment>
<dbReference type="CDD" id="cd00009">
    <property type="entry name" value="AAA"/>
    <property type="match status" value="1"/>
</dbReference>
<dbReference type="Gene3D" id="2.60.200.20">
    <property type="match status" value="1"/>
</dbReference>
<dbReference type="EMBL" id="QEKH01000014">
    <property type="protein sequence ID" value="PVY41434.1"/>
    <property type="molecule type" value="Genomic_DNA"/>
</dbReference>
<dbReference type="PROSITE" id="PS50006">
    <property type="entry name" value="FHA_DOMAIN"/>
    <property type="match status" value="1"/>
</dbReference>
<gene>
    <name evidence="3" type="ORF">C8D82_11448</name>
    <name evidence="2" type="ORF">HF882_02985</name>
</gene>
<evidence type="ECO:0000313" key="5">
    <source>
        <dbReference type="Proteomes" id="UP000576225"/>
    </source>
</evidence>
<keyword evidence="4" id="KW-1185">Reference proteome</keyword>